<dbReference type="VEuPathDB" id="VectorBase:HLOH_050319"/>
<keyword evidence="2" id="KW-1185">Reference proteome</keyword>
<dbReference type="Proteomes" id="UP000821853">
    <property type="component" value="Chromosome 8"/>
</dbReference>
<dbReference type="OMA" id="PIRPHEV"/>
<dbReference type="AlphaFoldDB" id="A0A9J6GXK5"/>
<gene>
    <name evidence="1" type="ORF">HPB48_022782</name>
</gene>
<comment type="caution">
    <text evidence="1">The sequence shown here is derived from an EMBL/GenBank/DDBJ whole genome shotgun (WGS) entry which is preliminary data.</text>
</comment>
<evidence type="ECO:0000313" key="2">
    <source>
        <dbReference type="Proteomes" id="UP000821853"/>
    </source>
</evidence>
<protein>
    <submittedName>
        <fullName evidence="1">Uncharacterized protein</fullName>
    </submittedName>
</protein>
<accession>A0A9J6GXK5</accession>
<organism evidence="1 2">
    <name type="scientific">Haemaphysalis longicornis</name>
    <name type="common">Bush tick</name>
    <dbReference type="NCBI Taxonomy" id="44386"/>
    <lineage>
        <taxon>Eukaryota</taxon>
        <taxon>Metazoa</taxon>
        <taxon>Ecdysozoa</taxon>
        <taxon>Arthropoda</taxon>
        <taxon>Chelicerata</taxon>
        <taxon>Arachnida</taxon>
        <taxon>Acari</taxon>
        <taxon>Parasitiformes</taxon>
        <taxon>Ixodida</taxon>
        <taxon>Ixodoidea</taxon>
        <taxon>Ixodidae</taxon>
        <taxon>Haemaphysalinae</taxon>
        <taxon>Haemaphysalis</taxon>
    </lineage>
</organism>
<dbReference type="OrthoDB" id="10647671at2759"/>
<name>A0A9J6GXK5_HAELO</name>
<reference evidence="1 2" key="1">
    <citation type="journal article" date="2020" name="Cell">
        <title>Large-Scale Comparative Analyses of Tick Genomes Elucidate Their Genetic Diversity and Vector Capacities.</title>
        <authorList>
            <consortium name="Tick Genome and Microbiome Consortium (TIGMIC)"/>
            <person name="Jia N."/>
            <person name="Wang J."/>
            <person name="Shi W."/>
            <person name="Du L."/>
            <person name="Sun Y."/>
            <person name="Zhan W."/>
            <person name="Jiang J.F."/>
            <person name="Wang Q."/>
            <person name="Zhang B."/>
            <person name="Ji P."/>
            <person name="Bell-Sakyi L."/>
            <person name="Cui X.M."/>
            <person name="Yuan T.T."/>
            <person name="Jiang B.G."/>
            <person name="Yang W.F."/>
            <person name="Lam T.T."/>
            <person name="Chang Q.C."/>
            <person name="Ding S.J."/>
            <person name="Wang X.J."/>
            <person name="Zhu J.G."/>
            <person name="Ruan X.D."/>
            <person name="Zhao L."/>
            <person name="Wei J.T."/>
            <person name="Ye R.Z."/>
            <person name="Que T.C."/>
            <person name="Du C.H."/>
            <person name="Zhou Y.H."/>
            <person name="Cheng J.X."/>
            <person name="Dai P.F."/>
            <person name="Guo W.B."/>
            <person name="Han X.H."/>
            <person name="Huang E.J."/>
            <person name="Li L.F."/>
            <person name="Wei W."/>
            <person name="Gao Y.C."/>
            <person name="Liu J.Z."/>
            <person name="Shao H.Z."/>
            <person name="Wang X."/>
            <person name="Wang C.C."/>
            <person name="Yang T.C."/>
            <person name="Huo Q.B."/>
            <person name="Li W."/>
            <person name="Chen H.Y."/>
            <person name="Chen S.E."/>
            <person name="Zhou L.G."/>
            <person name="Ni X.B."/>
            <person name="Tian J.H."/>
            <person name="Sheng Y."/>
            <person name="Liu T."/>
            <person name="Pan Y.S."/>
            <person name="Xia L.Y."/>
            <person name="Li J."/>
            <person name="Zhao F."/>
            <person name="Cao W.C."/>
        </authorList>
    </citation>
    <scope>NUCLEOTIDE SEQUENCE [LARGE SCALE GENOMIC DNA]</scope>
    <source>
        <strain evidence="1">HaeL-2018</strain>
    </source>
</reference>
<dbReference type="EMBL" id="JABSTR010000010">
    <property type="protein sequence ID" value="KAH9380234.1"/>
    <property type="molecule type" value="Genomic_DNA"/>
</dbReference>
<evidence type="ECO:0000313" key="1">
    <source>
        <dbReference type="EMBL" id="KAH9380234.1"/>
    </source>
</evidence>
<proteinExistence type="predicted"/>
<sequence length="205" mass="22113">MVAFSAVLGVLVPIRPHEVTLEACVGDVCWSHDIPDLLYALEAGRHSPVATDDPLIGDGSNGQAIGAVSEGHPQVHVVPALALVVEALDAVDERALVVASDQEDVLRVLDLQRQEEADGLQGLPASVHVVSEEEAVGLRRDATLLQEPQRVGALAVDVAEDPDRRLQLKQGRLAGEDVARLEAQLATYARLRELHRRPWVAYPDC</sequence>